<evidence type="ECO:0000313" key="8">
    <source>
        <dbReference type="EMBL" id="TDG46186.1"/>
    </source>
</evidence>
<dbReference type="OMA" id="YSKYWRQ"/>
<keyword evidence="9" id="KW-1185">Reference proteome</keyword>
<accession>A0A484BBG1</accession>
<comment type="caution">
    <text evidence="8">The sequence shown here is derived from an EMBL/GenBank/DDBJ whole genome shotgun (WGS) entry which is preliminary data.</text>
</comment>
<evidence type="ECO:0000256" key="4">
    <source>
        <dbReference type="ARBA" id="ARBA00023002"/>
    </source>
</evidence>
<dbReference type="InterPro" id="IPR002401">
    <property type="entry name" value="Cyt_P450_E_grp-I"/>
</dbReference>
<name>A0A484BBG1_DRONA</name>
<evidence type="ECO:0008006" key="10">
    <source>
        <dbReference type="Google" id="ProtNLM"/>
    </source>
</evidence>
<reference evidence="8 9" key="1">
    <citation type="journal article" date="2019" name="J. Hered.">
        <title>An Improved Genome Assembly for Drosophila navojoa, the Basal Species in the mojavensis Cluster.</title>
        <authorList>
            <person name="Vanderlinde T."/>
            <person name="Dupim E.G."/>
            <person name="Nazario-Yepiz N.O."/>
            <person name="Carvalho A.B."/>
        </authorList>
    </citation>
    <scope>NUCLEOTIDE SEQUENCE [LARGE SCALE GENOMIC DNA]</scope>
    <source>
        <strain evidence="8">Navoj_Jal97</strain>
        <tissue evidence="8">Whole organism</tissue>
    </source>
</reference>
<sequence length="348" mass="39970">MFFLMFYVITGIFLVAIVTSYAIIIFSCQKRANLRIENENSIKAKRKLQQAPGPRPWPIIGNLDIIGQFNNPFQGFGALTKSYGDIYSLTLGHTRCLVVNNLELIKEVLNKNGKFFGGRPEFLRYHKLFGGDRNNSLALCDWSQLQQKRRNLARRHCSPRSSSSYFAKIKHTQKICHWSATIRKFILERVINRREINIDLDEPDVDFTDALLKSLIENKNVSRNTIIFMLEDFIGGHSAVGNLVMLSLAYIAKDPEIAKRIQCEVDYVSKNSQRSINLHDMDKMPYTMATIFEVLRYSSSPIVPHVATEDTQISDFGVTTGTIVFINNYILNTSPKYWKDPDQFQPER</sequence>
<organism evidence="8 9">
    <name type="scientific">Drosophila navojoa</name>
    <name type="common">Fruit fly</name>
    <dbReference type="NCBI Taxonomy" id="7232"/>
    <lineage>
        <taxon>Eukaryota</taxon>
        <taxon>Metazoa</taxon>
        <taxon>Ecdysozoa</taxon>
        <taxon>Arthropoda</taxon>
        <taxon>Hexapoda</taxon>
        <taxon>Insecta</taxon>
        <taxon>Pterygota</taxon>
        <taxon>Neoptera</taxon>
        <taxon>Endopterygota</taxon>
        <taxon>Diptera</taxon>
        <taxon>Brachycera</taxon>
        <taxon>Muscomorpha</taxon>
        <taxon>Ephydroidea</taxon>
        <taxon>Drosophilidae</taxon>
        <taxon>Drosophila</taxon>
    </lineage>
</organism>
<keyword evidence="5" id="KW-0408">Iron</keyword>
<keyword evidence="3" id="KW-0479">Metal-binding</keyword>
<evidence type="ECO:0000256" key="5">
    <source>
        <dbReference type="ARBA" id="ARBA00023004"/>
    </source>
</evidence>
<evidence type="ECO:0000256" key="1">
    <source>
        <dbReference type="ARBA" id="ARBA00001971"/>
    </source>
</evidence>
<keyword evidence="6" id="KW-0503">Monooxygenase</keyword>
<evidence type="ECO:0000256" key="6">
    <source>
        <dbReference type="ARBA" id="ARBA00023033"/>
    </source>
</evidence>
<dbReference type="InterPro" id="IPR036396">
    <property type="entry name" value="Cyt_P450_sf"/>
</dbReference>
<dbReference type="GO" id="GO:0005506">
    <property type="term" value="F:iron ion binding"/>
    <property type="evidence" value="ECO:0007669"/>
    <property type="project" value="InterPro"/>
</dbReference>
<evidence type="ECO:0000256" key="2">
    <source>
        <dbReference type="ARBA" id="ARBA00010617"/>
    </source>
</evidence>
<dbReference type="EMBL" id="LSRL02000063">
    <property type="protein sequence ID" value="TDG46186.1"/>
    <property type="molecule type" value="Genomic_DNA"/>
</dbReference>
<dbReference type="PANTHER" id="PTHR24303">
    <property type="entry name" value="HEME-BINDING MONOOXYGENASE FAMILY"/>
    <property type="match status" value="1"/>
</dbReference>
<dbReference type="GO" id="GO:0016705">
    <property type="term" value="F:oxidoreductase activity, acting on paired donors, with incorporation or reduction of molecular oxygen"/>
    <property type="evidence" value="ECO:0007669"/>
    <property type="project" value="InterPro"/>
</dbReference>
<dbReference type="Gene3D" id="1.10.630.10">
    <property type="entry name" value="Cytochrome P450"/>
    <property type="match status" value="2"/>
</dbReference>
<comment type="cofactor">
    <cofactor evidence="1">
        <name>heme</name>
        <dbReference type="ChEBI" id="CHEBI:30413"/>
    </cofactor>
</comment>
<dbReference type="Pfam" id="PF00067">
    <property type="entry name" value="p450"/>
    <property type="match status" value="2"/>
</dbReference>
<keyword evidence="4" id="KW-0560">Oxidoreductase</keyword>
<evidence type="ECO:0000256" key="7">
    <source>
        <dbReference type="SAM" id="Phobius"/>
    </source>
</evidence>
<dbReference type="GO" id="GO:0020037">
    <property type="term" value="F:heme binding"/>
    <property type="evidence" value="ECO:0007669"/>
    <property type="project" value="InterPro"/>
</dbReference>
<keyword evidence="7" id="KW-0812">Transmembrane</keyword>
<dbReference type="InterPro" id="IPR001128">
    <property type="entry name" value="Cyt_P450"/>
</dbReference>
<feature type="transmembrane region" description="Helical" evidence="7">
    <location>
        <begin position="6"/>
        <end position="26"/>
    </location>
</feature>
<dbReference type="Proteomes" id="UP000295192">
    <property type="component" value="Unassembled WGS sequence"/>
</dbReference>
<keyword evidence="7" id="KW-0472">Membrane</keyword>
<dbReference type="STRING" id="7232.A0A484BBG1"/>
<gene>
    <name evidence="8" type="ORF">AWZ03_007394</name>
</gene>
<dbReference type="OrthoDB" id="1470350at2759"/>
<protein>
    <recommendedName>
        <fullName evidence="10">Cytochrome P450</fullName>
    </recommendedName>
</protein>
<dbReference type="GO" id="GO:0004497">
    <property type="term" value="F:monooxygenase activity"/>
    <property type="evidence" value="ECO:0007669"/>
    <property type="project" value="UniProtKB-KW"/>
</dbReference>
<evidence type="ECO:0000256" key="3">
    <source>
        <dbReference type="ARBA" id="ARBA00022723"/>
    </source>
</evidence>
<dbReference type="PRINTS" id="PR00463">
    <property type="entry name" value="EP450I"/>
</dbReference>
<keyword evidence="7" id="KW-1133">Transmembrane helix</keyword>
<dbReference type="PANTHER" id="PTHR24303:SF31">
    <property type="entry name" value="CYTOCHROME P450 307A1-RELATED"/>
    <property type="match status" value="1"/>
</dbReference>
<dbReference type="SUPFAM" id="SSF48264">
    <property type="entry name" value="Cytochrome P450"/>
    <property type="match status" value="1"/>
</dbReference>
<dbReference type="AlphaFoldDB" id="A0A484BBG1"/>
<proteinExistence type="inferred from homology"/>
<evidence type="ECO:0000313" key="9">
    <source>
        <dbReference type="Proteomes" id="UP000295192"/>
    </source>
</evidence>
<comment type="similarity">
    <text evidence="2">Belongs to the cytochrome P450 family.</text>
</comment>